<dbReference type="EMBL" id="RQTK01000611">
    <property type="protein sequence ID" value="RUS77090.1"/>
    <property type="molecule type" value="Genomic_DNA"/>
</dbReference>
<dbReference type="AlphaFoldDB" id="A0A433T672"/>
<comment type="subcellular location">
    <subcellularLocation>
        <location evidence="1">Membrane</location>
        <topology evidence="1">Multi-pass membrane protein</topology>
    </subcellularLocation>
</comment>
<feature type="transmembrane region" description="Helical" evidence="10">
    <location>
        <begin position="98"/>
        <end position="116"/>
    </location>
</feature>
<keyword evidence="6 8" id="KW-0675">Receptor</keyword>
<dbReference type="GO" id="GO:0004930">
    <property type="term" value="F:G protein-coupled receptor activity"/>
    <property type="evidence" value="ECO:0007669"/>
    <property type="project" value="UniProtKB-KW"/>
</dbReference>
<dbReference type="Pfam" id="PF00001">
    <property type="entry name" value="7tm_1"/>
    <property type="match status" value="1"/>
</dbReference>
<comment type="caution">
    <text evidence="12">The sequence shown here is derived from an EMBL/GenBank/DDBJ whole genome shotgun (WGS) entry which is preliminary data.</text>
</comment>
<feature type="transmembrane region" description="Helical" evidence="10">
    <location>
        <begin position="483"/>
        <end position="506"/>
    </location>
</feature>
<feature type="transmembrane region" description="Helical" evidence="10">
    <location>
        <begin position="63"/>
        <end position="86"/>
    </location>
</feature>
<keyword evidence="4 8" id="KW-0297">G-protein coupled receptor</keyword>
<accession>A0A433T672</accession>
<protein>
    <recommendedName>
        <fullName evidence="11">G-protein coupled receptors family 1 profile domain-containing protein</fullName>
    </recommendedName>
</protein>
<comment type="similarity">
    <text evidence="8">Belongs to the G-protein coupled receptor 1 family.</text>
</comment>
<keyword evidence="7 8" id="KW-0807">Transducer</keyword>
<dbReference type="OrthoDB" id="5969463at2759"/>
<dbReference type="GO" id="GO:0005886">
    <property type="term" value="C:plasma membrane"/>
    <property type="evidence" value="ECO:0007669"/>
    <property type="project" value="TreeGrafter"/>
</dbReference>
<reference evidence="12 13" key="1">
    <citation type="submission" date="2019-01" db="EMBL/GenBank/DDBJ databases">
        <title>A draft genome assembly of the solar-powered sea slug Elysia chlorotica.</title>
        <authorList>
            <person name="Cai H."/>
            <person name="Li Q."/>
            <person name="Fang X."/>
            <person name="Li J."/>
            <person name="Curtis N.E."/>
            <person name="Altenburger A."/>
            <person name="Shibata T."/>
            <person name="Feng M."/>
            <person name="Maeda T."/>
            <person name="Schwartz J.A."/>
            <person name="Shigenobu S."/>
            <person name="Lundholm N."/>
            <person name="Nishiyama T."/>
            <person name="Yang H."/>
            <person name="Hasebe M."/>
            <person name="Li S."/>
            <person name="Pierce S.K."/>
            <person name="Wang J."/>
        </authorList>
    </citation>
    <scope>NUCLEOTIDE SEQUENCE [LARGE SCALE GENOMIC DNA]</scope>
    <source>
        <strain evidence="12">EC2010</strain>
        <tissue evidence="12">Whole organism of an adult</tissue>
    </source>
</reference>
<evidence type="ECO:0000256" key="9">
    <source>
        <dbReference type="SAM" id="MobiDB-lite"/>
    </source>
</evidence>
<evidence type="ECO:0000259" key="11">
    <source>
        <dbReference type="PROSITE" id="PS50262"/>
    </source>
</evidence>
<organism evidence="12 13">
    <name type="scientific">Elysia chlorotica</name>
    <name type="common">Eastern emerald elysia</name>
    <name type="synonym">Sea slug</name>
    <dbReference type="NCBI Taxonomy" id="188477"/>
    <lineage>
        <taxon>Eukaryota</taxon>
        <taxon>Metazoa</taxon>
        <taxon>Spiralia</taxon>
        <taxon>Lophotrochozoa</taxon>
        <taxon>Mollusca</taxon>
        <taxon>Gastropoda</taxon>
        <taxon>Heterobranchia</taxon>
        <taxon>Euthyneura</taxon>
        <taxon>Panpulmonata</taxon>
        <taxon>Sacoglossa</taxon>
        <taxon>Placobranchoidea</taxon>
        <taxon>Plakobranchidae</taxon>
        <taxon>Elysia</taxon>
    </lineage>
</organism>
<feature type="compositionally biased region" description="Polar residues" evidence="9">
    <location>
        <begin position="326"/>
        <end position="342"/>
    </location>
</feature>
<evidence type="ECO:0000256" key="3">
    <source>
        <dbReference type="ARBA" id="ARBA00022989"/>
    </source>
</evidence>
<evidence type="ECO:0000256" key="7">
    <source>
        <dbReference type="ARBA" id="ARBA00023224"/>
    </source>
</evidence>
<evidence type="ECO:0000256" key="4">
    <source>
        <dbReference type="ARBA" id="ARBA00023040"/>
    </source>
</evidence>
<feature type="transmembrane region" description="Helical" evidence="10">
    <location>
        <begin position="178"/>
        <end position="199"/>
    </location>
</feature>
<dbReference type="Proteomes" id="UP000271974">
    <property type="component" value="Unassembled WGS sequence"/>
</dbReference>
<evidence type="ECO:0000256" key="1">
    <source>
        <dbReference type="ARBA" id="ARBA00004141"/>
    </source>
</evidence>
<dbReference type="SUPFAM" id="SSF81321">
    <property type="entry name" value="Family A G protein-coupled receptor-like"/>
    <property type="match status" value="1"/>
</dbReference>
<gene>
    <name evidence="12" type="ORF">EGW08_015145</name>
</gene>
<dbReference type="PROSITE" id="PS00237">
    <property type="entry name" value="G_PROTEIN_RECEP_F1_1"/>
    <property type="match status" value="1"/>
</dbReference>
<feature type="region of interest" description="Disordered" evidence="9">
    <location>
        <begin position="323"/>
        <end position="368"/>
    </location>
</feature>
<evidence type="ECO:0000313" key="12">
    <source>
        <dbReference type="EMBL" id="RUS77090.1"/>
    </source>
</evidence>
<keyword evidence="2 8" id="KW-0812">Transmembrane</keyword>
<sequence length="549" mass="61936">MMNESPLSVILLGSSTMSSTESAQVNTEIGAQHLNFSGPYNLSDEEKRKILEDLNYQRMLAHIPAMVMVSFLMLIGLVGNSLVVYVYKRRFKKTSSNYFIMTMAVFDLLACLIGMPTELYDLSNPYTFYSTMNCKLLRGCQAFTVYGSSVVLVEIAFDRFFKICRPLLKVSLWRIKMLCAFAVLMAVLLSILPSIIYGIKMTDTPDPRVKGYDCSIAEEYKDSMLKVVFHGILAVLVSVILFILLLLYTRIWWEIRRRKTFILGDTFRVDDSGEVESSNGKTKRGPFGNHYMPSLSEDESMNSSVGSMKYKIENFSLMKLHHDHCNNPNSDGASRDAPNSSILPVPNKIGLDNERSTSTSPSPSVNSNSLFFNKVGNNSGKTLQQQRSIVRGGSPSNLHYQHSIPRANSSVGLTSQTSVDRRRPKLTPMCSFTPTRIKMTRTTVVLFAVTVAFVLSYLPTVSVRMVRSKYGQSLENSGDLTQIVLKVCSNSFFINNAINPIIYSFLNVNFRRQAKKTVRHIFCCCLRKHHRLPQIIESDRSTRREISCL</sequence>
<feature type="domain" description="G-protein coupled receptors family 1 profile" evidence="11">
    <location>
        <begin position="79"/>
        <end position="503"/>
    </location>
</feature>
<dbReference type="PANTHER" id="PTHR24243">
    <property type="entry name" value="G-PROTEIN COUPLED RECEPTOR"/>
    <property type="match status" value="1"/>
</dbReference>
<keyword evidence="13" id="KW-1185">Reference proteome</keyword>
<feature type="region of interest" description="Disordered" evidence="9">
    <location>
        <begin position="273"/>
        <end position="294"/>
    </location>
</feature>
<proteinExistence type="inferred from homology"/>
<feature type="transmembrane region" description="Helical" evidence="10">
    <location>
        <begin position="136"/>
        <end position="157"/>
    </location>
</feature>
<name>A0A433T672_ELYCH</name>
<evidence type="ECO:0000256" key="5">
    <source>
        <dbReference type="ARBA" id="ARBA00023136"/>
    </source>
</evidence>
<dbReference type="InterPro" id="IPR000276">
    <property type="entry name" value="GPCR_Rhodpsn"/>
</dbReference>
<evidence type="ECO:0000256" key="10">
    <source>
        <dbReference type="SAM" id="Phobius"/>
    </source>
</evidence>
<evidence type="ECO:0000313" key="13">
    <source>
        <dbReference type="Proteomes" id="UP000271974"/>
    </source>
</evidence>
<evidence type="ECO:0000256" key="6">
    <source>
        <dbReference type="ARBA" id="ARBA00023170"/>
    </source>
</evidence>
<dbReference type="InterPro" id="IPR017452">
    <property type="entry name" value="GPCR_Rhodpsn_7TM"/>
</dbReference>
<dbReference type="PANTHER" id="PTHR24243:SF224">
    <property type="entry name" value="G-PROTEIN COUPLED RECEPTOR 19-RELATED"/>
    <property type="match status" value="1"/>
</dbReference>
<keyword evidence="5 10" id="KW-0472">Membrane</keyword>
<dbReference type="PROSITE" id="PS50262">
    <property type="entry name" value="G_PROTEIN_RECEP_F1_2"/>
    <property type="match status" value="1"/>
</dbReference>
<keyword evidence="3 10" id="KW-1133">Transmembrane helix</keyword>
<dbReference type="Gene3D" id="1.20.1070.10">
    <property type="entry name" value="Rhodopsin 7-helix transmembrane proteins"/>
    <property type="match status" value="2"/>
</dbReference>
<feature type="transmembrane region" description="Helical" evidence="10">
    <location>
        <begin position="444"/>
        <end position="463"/>
    </location>
</feature>
<dbReference type="CDD" id="cd00637">
    <property type="entry name" value="7tm_classA_rhodopsin-like"/>
    <property type="match status" value="1"/>
</dbReference>
<dbReference type="STRING" id="188477.A0A433T672"/>
<dbReference type="PRINTS" id="PR00237">
    <property type="entry name" value="GPCRRHODOPSN"/>
</dbReference>
<evidence type="ECO:0000256" key="2">
    <source>
        <dbReference type="ARBA" id="ARBA00022692"/>
    </source>
</evidence>
<feature type="compositionally biased region" description="Low complexity" evidence="9">
    <location>
        <begin position="356"/>
        <end position="368"/>
    </location>
</feature>
<evidence type="ECO:0000256" key="8">
    <source>
        <dbReference type="RuleBase" id="RU000688"/>
    </source>
</evidence>
<feature type="transmembrane region" description="Helical" evidence="10">
    <location>
        <begin position="227"/>
        <end position="249"/>
    </location>
</feature>